<reference evidence="2" key="1">
    <citation type="journal article" date="2013" name="Science">
        <title>The Amborella genome and the evolution of flowering plants.</title>
        <authorList>
            <consortium name="Amborella Genome Project"/>
        </authorList>
    </citation>
    <scope>NUCLEOTIDE SEQUENCE [LARGE SCALE GENOMIC DNA]</scope>
</reference>
<evidence type="ECO:0000313" key="1">
    <source>
        <dbReference type="EMBL" id="ERN05513.1"/>
    </source>
</evidence>
<name>W1PC37_AMBTC</name>
<protein>
    <submittedName>
        <fullName evidence="1">Uncharacterized protein</fullName>
    </submittedName>
</protein>
<sequence>MPLFGRRVQIVPGEANYDRAAVKVQQCITNRIDQSENTISVSCRCGKECLGGAALEANNAPDKGTNATCRITIVAAS</sequence>
<dbReference type="HOGENOM" id="CLU_2641407_0_0_1"/>
<accession>W1PC37</accession>
<proteinExistence type="predicted"/>
<evidence type="ECO:0000313" key="2">
    <source>
        <dbReference type="Proteomes" id="UP000017836"/>
    </source>
</evidence>
<dbReference type="EMBL" id="KI394011">
    <property type="protein sequence ID" value="ERN05513.1"/>
    <property type="molecule type" value="Genomic_DNA"/>
</dbReference>
<gene>
    <name evidence="1" type="ORF">AMTR_s00007p00260250</name>
</gene>
<organism evidence="1 2">
    <name type="scientific">Amborella trichopoda</name>
    <dbReference type="NCBI Taxonomy" id="13333"/>
    <lineage>
        <taxon>Eukaryota</taxon>
        <taxon>Viridiplantae</taxon>
        <taxon>Streptophyta</taxon>
        <taxon>Embryophyta</taxon>
        <taxon>Tracheophyta</taxon>
        <taxon>Spermatophyta</taxon>
        <taxon>Magnoliopsida</taxon>
        <taxon>Amborellales</taxon>
        <taxon>Amborellaceae</taxon>
        <taxon>Amborella</taxon>
    </lineage>
</organism>
<keyword evidence="2" id="KW-1185">Reference proteome</keyword>
<dbReference type="AlphaFoldDB" id="W1PC37"/>
<dbReference type="Proteomes" id="UP000017836">
    <property type="component" value="Unassembled WGS sequence"/>
</dbReference>
<dbReference type="Gramene" id="ERN05513">
    <property type="protein sequence ID" value="ERN05513"/>
    <property type="gene ID" value="AMTR_s00007p00260250"/>
</dbReference>